<organism evidence="2 3">
    <name type="scientific">Aspergillus granulosus</name>
    <dbReference type="NCBI Taxonomy" id="176169"/>
    <lineage>
        <taxon>Eukaryota</taxon>
        <taxon>Fungi</taxon>
        <taxon>Dikarya</taxon>
        <taxon>Ascomycota</taxon>
        <taxon>Pezizomycotina</taxon>
        <taxon>Eurotiomycetes</taxon>
        <taxon>Eurotiomycetidae</taxon>
        <taxon>Eurotiales</taxon>
        <taxon>Aspergillaceae</taxon>
        <taxon>Aspergillus</taxon>
        <taxon>Aspergillus subgen. Nidulantes</taxon>
    </lineage>
</organism>
<feature type="region of interest" description="Disordered" evidence="1">
    <location>
        <begin position="1"/>
        <end position="56"/>
    </location>
</feature>
<evidence type="ECO:0000313" key="3">
    <source>
        <dbReference type="Proteomes" id="UP001610334"/>
    </source>
</evidence>
<evidence type="ECO:0000313" key="2">
    <source>
        <dbReference type="EMBL" id="KAL2809641.1"/>
    </source>
</evidence>
<reference evidence="2 3" key="1">
    <citation type="submission" date="2024-07" db="EMBL/GenBank/DDBJ databases">
        <title>Section-level genome sequencing and comparative genomics of Aspergillus sections Usti and Cavernicolus.</title>
        <authorList>
            <consortium name="Lawrence Berkeley National Laboratory"/>
            <person name="Nybo J.L."/>
            <person name="Vesth T.C."/>
            <person name="Theobald S."/>
            <person name="Frisvad J.C."/>
            <person name="Larsen T.O."/>
            <person name="Kjaerboelling I."/>
            <person name="Rothschild-Mancinelli K."/>
            <person name="Lyhne E.K."/>
            <person name="Kogle M.E."/>
            <person name="Barry K."/>
            <person name="Clum A."/>
            <person name="Na H."/>
            <person name="Ledsgaard L."/>
            <person name="Lin J."/>
            <person name="Lipzen A."/>
            <person name="Kuo A."/>
            <person name="Riley R."/>
            <person name="Mondo S."/>
            <person name="Labutti K."/>
            <person name="Haridas S."/>
            <person name="Pangalinan J."/>
            <person name="Salamov A.A."/>
            <person name="Simmons B.A."/>
            <person name="Magnuson J.K."/>
            <person name="Chen J."/>
            <person name="Drula E."/>
            <person name="Henrissat B."/>
            <person name="Wiebenga A."/>
            <person name="Lubbers R.J."/>
            <person name="Gomes A.C."/>
            <person name="Makela M.R."/>
            <person name="Stajich J."/>
            <person name="Grigoriev I.V."/>
            <person name="Mortensen U.H."/>
            <person name="De Vries R.P."/>
            <person name="Baker S.E."/>
            <person name="Andersen M.R."/>
        </authorList>
    </citation>
    <scope>NUCLEOTIDE SEQUENCE [LARGE SCALE GENOMIC DNA]</scope>
    <source>
        <strain evidence="2 3">CBS 588.65</strain>
    </source>
</reference>
<feature type="region of interest" description="Disordered" evidence="1">
    <location>
        <begin position="190"/>
        <end position="281"/>
    </location>
</feature>
<feature type="compositionally biased region" description="Polar residues" evidence="1">
    <location>
        <begin position="25"/>
        <end position="36"/>
    </location>
</feature>
<feature type="compositionally biased region" description="Basic and acidic residues" evidence="1">
    <location>
        <begin position="234"/>
        <end position="243"/>
    </location>
</feature>
<dbReference type="Proteomes" id="UP001610334">
    <property type="component" value="Unassembled WGS sequence"/>
</dbReference>
<keyword evidence="3" id="KW-1185">Reference proteome</keyword>
<proteinExistence type="predicted"/>
<name>A0ABR4H2G8_9EURO</name>
<dbReference type="EMBL" id="JBFXLT010000085">
    <property type="protein sequence ID" value="KAL2809641.1"/>
    <property type="molecule type" value="Genomic_DNA"/>
</dbReference>
<feature type="compositionally biased region" description="Polar residues" evidence="1">
    <location>
        <begin position="1"/>
        <end position="16"/>
    </location>
</feature>
<feature type="compositionally biased region" description="Basic and acidic residues" evidence="1">
    <location>
        <begin position="263"/>
        <end position="281"/>
    </location>
</feature>
<protein>
    <submittedName>
        <fullName evidence="2">Uncharacterized protein</fullName>
    </submittedName>
</protein>
<accession>A0ABR4H2G8</accession>
<comment type="caution">
    <text evidence="2">The sequence shown here is derived from an EMBL/GenBank/DDBJ whole genome shotgun (WGS) entry which is preliminary data.</text>
</comment>
<evidence type="ECO:0000256" key="1">
    <source>
        <dbReference type="SAM" id="MobiDB-lite"/>
    </source>
</evidence>
<gene>
    <name evidence="2" type="ORF">BJX63DRAFT_349972</name>
</gene>
<sequence>MARTPSNEPRWSNSKCPLQKLEPATPNSSGIGNTQDPSPSNPTPNTTTPPSARNSIPRDLYTSLEKYYKPLYAIICKHPFIQQSRYPVRQSARVQFVRDVYEEGGLLGFSDEVIRQVLVDVKRYFLEKVGRLDAFGEGVEFGAEVDDMGRLDVVEDGGDVVEGVSVNGEPVLETLVEVAVGSYSQGLVRQPVEHGVSSGGRTKPMKPEKKRKRKRKQTADAKSVEVSCETEMPLDNHEGKSVDPAKNQMNPVKHEKKRKQKRSRDEGSLEVSHETDTLLGM</sequence>